<evidence type="ECO:0000256" key="1">
    <source>
        <dbReference type="ARBA" id="ARBA00004651"/>
    </source>
</evidence>
<keyword evidence="4 8" id="KW-1133">Transmembrane helix</keyword>
<dbReference type="AlphaFoldDB" id="A0A9N9S565"/>
<dbReference type="GO" id="GO:0005886">
    <property type="term" value="C:plasma membrane"/>
    <property type="evidence" value="ECO:0007669"/>
    <property type="project" value="UniProtKB-SubCell"/>
</dbReference>
<keyword evidence="11" id="KW-1185">Reference proteome</keyword>
<evidence type="ECO:0008006" key="12">
    <source>
        <dbReference type="Google" id="ProtNLM"/>
    </source>
</evidence>
<dbReference type="EMBL" id="OU895880">
    <property type="protein sequence ID" value="CAG9811081.1"/>
    <property type="molecule type" value="Genomic_DNA"/>
</dbReference>
<evidence type="ECO:0000256" key="6">
    <source>
        <dbReference type="ARBA" id="ARBA00023170"/>
    </source>
</evidence>
<evidence type="ECO:0000256" key="9">
    <source>
        <dbReference type="SAM" id="SignalP"/>
    </source>
</evidence>
<protein>
    <recommendedName>
        <fullName evidence="12">Ionotropic receptor</fullName>
    </recommendedName>
</protein>
<feature type="transmembrane region" description="Helical" evidence="8">
    <location>
        <begin position="310"/>
        <end position="328"/>
    </location>
</feature>
<evidence type="ECO:0000313" key="11">
    <source>
        <dbReference type="Proteomes" id="UP001153620"/>
    </source>
</evidence>
<dbReference type="PANTHER" id="PTHR42643:SF39">
    <property type="entry name" value="IONOTROPIC RECEPTOR 56A-RELATED"/>
    <property type="match status" value="1"/>
</dbReference>
<evidence type="ECO:0000313" key="10">
    <source>
        <dbReference type="EMBL" id="CAG9811081.1"/>
    </source>
</evidence>
<feature type="transmembrane region" description="Helical" evidence="8">
    <location>
        <begin position="363"/>
        <end position="383"/>
    </location>
</feature>
<feature type="signal peptide" evidence="9">
    <location>
        <begin position="1"/>
        <end position="21"/>
    </location>
</feature>
<evidence type="ECO:0000256" key="4">
    <source>
        <dbReference type="ARBA" id="ARBA00022989"/>
    </source>
</evidence>
<keyword evidence="9" id="KW-0732">Signal</keyword>
<evidence type="ECO:0000256" key="3">
    <source>
        <dbReference type="ARBA" id="ARBA00022692"/>
    </source>
</evidence>
<evidence type="ECO:0000256" key="5">
    <source>
        <dbReference type="ARBA" id="ARBA00023136"/>
    </source>
</evidence>
<reference evidence="10" key="2">
    <citation type="submission" date="2022-10" db="EMBL/GenBank/DDBJ databases">
        <authorList>
            <consortium name="ENA_rothamsted_submissions"/>
            <consortium name="culmorum"/>
            <person name="King R."/>
        </authorList>
    </citation>
    <scope>NUCLEOTIDE SEQUENCE</scope>
</reference>
<keyword evidence="2" id="KW-1003">Cell membrane</keyword>
<evidence type="ECO:0000256" key="8">
    <source>
        <dbReference type="SAM" id="Phobius"/>
    </source>
</evidence>
<comment type="subcellular location">
    <subcellularLocation>
        <location evidence="1">Cell membrane</location>
        <topology evidence="1">Multi-pass membrane protein</topology>
    </subcellularLocation>
</comment>
<keyword evidence="6" id="KW-0675">Receptor</keyword>
<proteinExistence type="predicted"/>
<reference evidence="10" key="1">
    <citation type="submission" date="2022-01" db="EMBL/GenBank/DDBJ databases">
        <authorList>
            <person name="King R."/>
        </authorList>
    </citation>
    <scope>NUCLEOTIDE SEQUENCE</scope>
</reference>
<keyword evidence="3 8" id="KW-0812">Transmembrane</keyword>
<dbReference type="InterPro" id="IPR052192">
    <property type="entry name" value="Insect_Ionotropic_Sensory_Rcpt"/>
</dbReference>
<organism evidence="10 11">
    <name type="scientific">Chironomus riparius</name>
    <dbReference type="NCBI Taxonomy" id="315576"/>
    <lineage>
        <taxon>Eukaryota</taxon>
        <taxon>Metazoa</taxon>
        <taxon>Ecdysozoa</taxon>
        <taxon>Arthropoda</taxon>
        <taxon>Hexapoda</taxon>
        <taxon>Insecta</taxon>
        <taxon>Pterygota</taxon>
        <taxon>Neoptera</taxon>
        <taxon>Endopterygota</taxon>
        <taxon>Diptera</taxon>
        <taxon>Nematocera</taxon>
        <taxon>Chironomoidea</taxon>
        <taxon>Chironomidae</taxon>
        <taxon>Chironominae</taxon>
        <taxon>Chironomus</taxon>
    </lineage>
</organism>
<evidence type="ECO:0000256" key="7">
    <source>
        <dbReference type="ARBA" id="ARBA00023180"/>
    </source>
</evidence>
<gene>
    <name evidence="10" type="ORF">CHIRRI_LOCUS13890</name>
</gene>
<keyword evidence="5 8" id="KW-0472">Membrane</keyword>
<name>A0A9N9S565_9DIPT</name>
<feature type="chain" id="PRO_5040112307" description="Ionotropic receptor" evidence="9">
    <location>
        <begin position="22"/>
        <end position="650"/>
    </location>
</feature>
<dbReference type="Proteomes" id="UP001153620">
    <property type="component" value="Chromosome 4"/>
</dbReference>
<sequence>MKVFRILTPFLALLILNMTLSSNLILKTTQNDKKMSKYVCKVTKDIISSKSDTQDVLIGNLAGELWSSTANDIAGCVGSDNAVVFSDFKSFVIKKTLRKAAVIILAELITSIVANHKDSTLWNHNAKIIFLINNLIDAATLSQIVNTLKLFGIQNFVLVYEHKNEVFVLVLDYIKRKVTRHLSTKSFYQDIFYNKLNDLHGYPYRIVACAQLPRVIIENMTIHSALLYFLQAVAKIQNGNLWIRVLNNCKDVIVYWKQRLMDISLNTAVEVYFPSIPKLLTYEEIGYCALVPLPQTNSLFQSIFIEPFDGLTWLFFALTMICSVAVFWMFRGRGAVDSPWLLVYGMFVMFIGQGVHFSRKNRFVLTILLQLIILMIWVLSTAYESIITSFMIQPMYEQRLETFDDLIASEHDIITDETFIDSLNETLALEKLKSRSIETIFEEWGTLKKTMQKSEKIVILECDQIEMMMTLQLPNGNKVSEHYYMLPKKLSSYLVRLEASYFNPFIERLQYYMDLSFQAGLMHIWNVFVSPSKIKKNLFHSSSEPSLLKLEDLTQVFSILIFGYVLSIVVLLFEIFFHDILKKLELTCLARKLRNRVHQMAYKKQKQPKHPKYQKGALYYIIHRRKRVKRLRARKLKVRRIYVQPRFPMD</sequence>
<dbReference type="PANTHER" id="PTHR42643">
    <property type="entry name" value="IONOTROPIC RECEPTOR 20A-RELATED"/>
    <property type="match status" value="1"/>
</dbReference>
<feature type="transmembrane region" description="Helical" evidence="8">
    <location>
        <begin position="340"/>
        <end position="357"/>
    </location>
</feature>
<dbReference type="OrthoDB" id="8195814at2759"/>
<evidence type="ECO:0000256" key="2">
    <source>
        <dbReference type="ARBA" id="ARBA00022475"/>
    </source>
</evidence>
<accession>A0A9N9S565</accession>
<feature type="transmembrane region" description="Helical" evidence="8">
    <location>
        <begin position="556"/>
        <end position="577"/>
    </location>
</feature>
<keyword evidence="7" id="KW-0325">Glycoprotein</keyword>